<gene>
    <name evidence="2" type="ORF">Glove_350g143</name>
</gene>
<comment type="caution">
    <text evidence="2">The sequence shown here is derived from an EMBL/GenBank/DDBJ whole genome shotgun (WGS) entry which is preliminary data.</text>
</comment>
<keyword evidence="3" id="KW-1185">Reference proteome</keyword>
<protein>
    <submittedName>
        <fullName evidence="2">Uncharacterized protein</fullName>
    </submittedName>
</protein>
<sequence>MLKTRISYTLKFSQCIPKIPVLALLIPTNRFRIITELAYEKCQKKNMLELYPYLHIGQQLCHSHYCKIIEVDRGQRKSNKKLKKKIVEPTELINNSNNNTDTVFSSNVKIMTKVLYEQQRRKCADLELDPIKFKNMIEDANPQLKKVGLYLMTSGATWESIDTISTLGYSACAKTVEEYRKKIQKEHVTKIEKHFIENKNILHIYNIDDYHSIHEVRRPDTVSTLLAKHFATCVAKPVNKFPSVPLVFNEIFIHNPLNVEAPRICWYLINKYTGIFDISYFQKNSIINQFNRIEMLTIHNYNDNITERKEERSMKGLQLIGFKEQNLHSISDYINALNIIISVNNKTQHLRGFVAPIVADWPGQIFIRKILYKQTLFQSNFSQDIKSFLPMLGPLHVSLNSREQQKNLMNHPFFDALQKYLPCFNDYYVENTHSKIRANTSPNATVDNIIKQAYVIMNQDPIFKDTYCKTRHYPYNIPMLDFLSNKTSLFLLQYFHDLYCNLGKSAPKLKNKRNKKQHPNIYTLATLEEEVDLRRLPTGYSTSYPPQQGLFSTLLAKHFATCVAKPVNKFPSVPLVFNEIFIHNPLNVEAPRICWYLINKYTGIFDISYFQKNSIINQFNRIEMLTIHNYNDNITERKEERSMKGLQLIGFKEQNLHSISDYINALNIIISVNNKTQHLRGFVAPIVADWPGQIFIRKILYKQTLFQSNFSQDIKSFLPMLGPLHVSLNSREQVILVHHSFFERLFHFVFELSKCGWIKIRNQIIKKFGNNCQDIEYQITIDLLDNLIPAVIDIYAILFRSGLFEKYVENVFRIWTFFLRWKRKNYNKAPLVFLSDLFYWKDMNHPFFDALQKYLPCFNDYYVENTHSKIRANTSPNATVDNIIKQAYVIMNQDPIFKDTYCKTRHYPYNIPMLDFLSNKTSLFLLQYFHDLYCNLGKSAPKLKNKRNKKQHPNIYTLATLEEEVDLRRLPTGYSTSYPPQQGLCDRCKLPFANEDGVTFICGHSYHTGCYDKKCIYCEEFYKRGIFENVNSFLKRIEKGADTLTQEDLGDDDGNDIEEGEEQSEEIEIQDISNNLEIEINQIENW</sequence>
<dbReference type="EMBL" id="PQFF01000320">
    <property type="protein sequence ID" value="RHZ60955.1"/>
    <property type="molecule type" value="Genomic_DNA"/>
</dbReference>
<evidence type="ECO:0000313" key="3">
    <source>
        <dbReference type="Proteomes" id="UP000266861"/>
    </source>
</evidence>
<evidence type="ECO:0000313" key="2">
    <source>
        <dbReference type="EMBL" id="RHZ60955.1"/>
    </source>
</evidence>
<dbReference type="AlphaFoldDB" id="A0A397HCW9"/>
<feature type="region of interest" description="Disordered" evidence="1">
    <location>
        <begin position="1044"/>
        <end position="1065"/>
    </location>
</feature>
<proteinExistence type="predicted"/>
<feature type="compositionally biased region" description="Acidic residues" evidence="1">
    <location>
        <begin position="1048"/>
        <end position="1065"/>
    </location>
</feature>
<accession>A0A397HCW9</accession>
<name>A0A397HCW9_9GLOM</name>
<reference evidence="2 3" key="1">
    <citation type="submission" date="2018-08" db="EMBL/GenBank/DDBJ databases">
        <title>Genome and evolution of the arbuscular mycorrhizal fungus Diversispora epigaea (formerly Glomus versiforme) and its bacterial endosymbionts.</title>
        <authorList>
            <person name="Sun X."/>
            <person name="Fei Z."/>
            <person name="Harrison M."/>
        </authorList>
    </citation>
    <scope>NUCLEOTIDE SEQUENCE [LARGE SCALE GENOMIC DNA]</scope>
    <source>
        <strain evidence="2 3">IT104</strain>
    </source>
</reference>
<organism evidence="2 3">
    <name type="scientific">Diversispora epigaea</name>
    <dbReference type="NCBI Taxonomy" id="1348612"/>
    <lineage>
        <taxon>Eukaryota</taxon>
        <taxon>Fungi</taxon>
        <taxon>Fungi incertae sedis</taxon>
        <taxon>Mucoromycota</taxon>
        <taxon>Glomeromycotina</taxon>
        <taxon>Glomeromycetes</taxon>
        <taxon>Diversisporales</taxon>
        <taxon>Diversisporaceae</taxon>
        <taxon>Diversispora</taxon>
    </lineage>
</organism>
<evidence type="ECO:0000256" key="1">
    <source>
        <dbReference type="SAM" id="MobiDB-lite"/>
    </source>
</evidence>
<dbReference type="Proteomes" id="UP000266861">
    <property type="component" value="Unassembled WGS sequence"/>
</dbReference>